<evidence type="ECO:0000313" key="3">
    <source>
        <dbReference type="Proteomes" id="UP000663880"/>
    </source>
</evidence>
<sequence>MRCPQSAASRRMLDWASSSRLTLESNYNDRRRNPSLGGLPGEACQGWRSNAYTHSLPLQPSSKARGSTSQLALSRPPRNNPICKNPPISRTADGLMAATR</sequence>
<comment type="caution">
    <text evidence="2">The sequence shown here is derived from an EMBL/GenBank/DDBJ whole genome shotgun (WGS) entry which is preliminary data.</text>
</comment>
<evidence type="ECO:0000256" key="1">
    <source>
        <dbReference type="SAM" id="MobiDB-lite"/>
    </source>
</evidence>
<reference evidence="2" key="1">
    <citation type="submission" date="2021-02" db="EMBL/GenBank/DDBJ databases">
        <authorList>
            <person name="Steward A R."/>
        </authorList>
    </citation>
    <scope>NUCLEOTIDE SEQUENCE</scope>
</reference>
<gene>
    <name evidence="2" type="ORF">PMACD_LOCUS2662</name>
</gene>
<dbReference type="OrthoDB" id="7488184at2759"/>
<organism evidence="2 3">
    <name type="scientific">Pieris macdunnoughi</name>
    <dbReference type="NCBI Taxonomy" id="345717"/>
    <lineage>
        <taxon>Eukaryota</taxon>
        <taxon>Metazoa</taxon>
        <taxon>Ecdysozoa</taxon>
        <taxon>Arthropoda</taxon>
        <taxon>Hexapoda</taxon>
        <taxon>Insecta</taxon>
        <taxon>Pterygota</taxon>
        <taxon>Neoptera</taxon>
        <taxon>Endopterygota</taxon>
        <taxon>Lepidoptera</taxon>
        <taxon>Glossata</taxon>
        <taxon>Ditrysia</taxon>
        <taxon>Papilionoidea</taxon>
        <taxon>Pieridae</taxon>
        <taxon>Pierinae</taxon>
        <taxon>Pieris</taxon>
    </lineage>
</organism>
<dbReference type="AlphaFoldDB" id="A0A821NJZ9"/>
<accession>A0A821NJZ9</accession>
<dbReference type="Proteomes" id="UP000663880">
    <property type="component" value="Unassembled WGS sequence"/>
</dbReference>
<name>A0A821NJZ9_9NEOP</name>
<protein>
    <submittedName>
        <fullName evidence="2">Uncharacterized protein</fullName>
    </submittedName>
</protein>
<feature type="compositionally biased region" description="Polar residues" evidence="1">
    <location>
        <begin position="54"/>
        <end position="72"/>
    </location>
</feature>
<keyword evidence="3" id="KW-1185">Reference proteome</keyword>
<evidence type="ECO:0000313" key="2">
    <source>
        <dbReference type="EMBL" id="CAF4786783.1"/>
    </source>
</evidence>
<dbReference type="EMBL" id="CAJOBZ010000004">
    <property type="protein sequence ID" value="CAF4786783.1"/>
    <property type="molecule type" value="Genomic_DNA"/>
</dbReference>
<feature type="region of interest" description="Disordered" evidence="1">
    <location>
        <begin position="54"/>
        <end position="100"/>
    </location>
</feature>
<proteinExistence type="predicted"/>